<dbReference type="InterPro" id="IPR042095">
    <property type="entry name" value="SUMF_sf"/>
</dbReference>
<feature type="region of interest" description="Disordered" evidence="1">
    <location>
        <begin position="1"/>
        <end position="31"/>
    </location>
</feature>
<feature type="compositionally biased region" description="Polar residues" evidence="1">
    <location>
        <begin position="18"/>
        <end position="31"/>
    </location>
</feature>
<proteinExistence type="predicted"/>
<evidence type="ECO:0000259" key="2">
    <source>
        <dbReference type="Pfam" id="PF03781"/>
    </source>
</evidence>
<dbReference type="SUPFAM" id="SSF56436">
    <property type="entry name" value="C-type lectin-like"/>
    <property type="match status" value="1"/>
</dbReference>
<evidence type="ECO:0000313" key="3">
    <source>
        <dbReference type="EMBL" id="SVD46981.1"/>
    </source>
</evidence>
<evidence type="ECO:0000256" key="1">
    <source>
        <dbReference type="SAM" id="MobiDB-lite"/>
    </source>
</evidence>
<reference evidence="3" key="1">
    <citation type="submission" date="2018-05" db="EMBL/GenBank/DDBJ databases">
        <authorList>
            <person name="Lanie J.A."/>
            <person name="Ng W.-L."/>
            <person name="Kazmierczak K.M."/>
            <person name="Andrzejewski T.M."/>
            <person name="Davidsen T.M."/>
            <person name="Wayne K.J."/>
            <person name="Tettelin H."/>
            <person name="Glass J.I."/>
            <person name="Rusch D."/>
            <person name="Podicherti R."/>
            <person name="Tsui H.-C.T."/>
            <person name="Winkler M.E."/>
        </authorList>
    </citation>
    <scope>NUCLEOTIDE SEQUENCE</scope>
</reference>
<dbReference type="Gene3D" id="3.90.1580.10">
    <property type="entry name" value="paralog of FGE (formylglycine-generating enzyme)"/>
    <property type="match status" value="1"/>
</dbReference>
<dbReference type="PANTHER" id="PTHR23150">
    <property type="entry name" value="SULFATASE MODIFYING FACTOR 1, 2"/>
    <property type="match status" value="1"/>
</dbReference>
<dbReference type="InterPro" id="IPR016187">
    <property type="entry name" value="CTDL_fold"/>
</dbReference>
<dbReference type="AlphaFoldDB" id="A0A382VM46"/>
<dbReference type="GO" id="GO:0120147">
    <property type="term" value="F:formylglycine-generating oxidase activity"/>
    <property type="evidence" value="ECO:0007669"/>
    <property type="project" value="TreeGrafter"/>
</dbReference>
<gene>
    <name evidence="3" type="ORF">METZ01_LOCUS399835</name>
</gene>
<dbReference type="EMBL" id="UINC01152676">
    <property type="protein sequence ID" value="SVD46981.1"/>
    <property type="molecule type" value="Genomic_DNA"/>
</dbReference>
<feature type="non-terminal residue" evidence="3">
    <location>
        <position position="203"/>
    </location>
</feature>
<feature type="compositionally biased region" description="Basic and acidic residues" evidence="1">
    <location>
        <begin position="1"/>
        <end position="12"/>
    </location>
</feature>
<name>A0A382VM46_9ZZZZ</name>
<dbReference type="PANTHER" id="PTHR23150:SF19">
    <property type="entry name" value="FORMYLGLYCINE-GENERATING ENZYME"/>
    <property type="match status" value="1"/>
</dbReference>
<organism evidence="3">
    <name type="scientific">marine metagenome</name>
    <dbReference type="NCBI Taxonomy" id="408172"/>
    <lineage>
        <taxon>unclassified sequences</taxon>
        <taxon>metagenomes</taxon>
        <taxon>ecological metagenomes</taxon>
    </lineage>
</organism>
<sequence length="203" mass="23614">MHTGEEHSEGKSVHKRNQNPPESSSRTPNTSLMIRIPAGTFKMGSSFEENKKHTEMCRKYDNSCELWWFNDEYPDQLIYLDSFWIDKHEVTNEKYLKFVLDTGHRLALDETCETDKCREGNLWEGASFPPRIKHQPVTQVSWNDADAYCRWRGKRLPSEAEWEKAARGPSGNLYPWGSGSPKRRATYGRKWRGVFTMTDVGAY</sequence>
<dbReference type="InterPro" id="IPR005532">
    <property type="entry name" value="SUMF_dom"/>
</dbReference>
<dbReference type="InterPro" id="IPR051043">
    <property type="entry name" value="Sulfatase_Mod_Factor_Kinase"/>
</dbReference>
<dbReference type="Pfam" id="PF03781">
    <property type="entry name" value="FGE-sulfatase"/>
    <property type="match status" value="1"/>
</dbReference>
<protein>
    <recommendedName>
        <fullName evidence="2">Sulfatase-modifying factor enzyme-like domain-containing protein</fullName>
    </recommendedName>
</protein>
<accession>A0A382VM46</accession>
<feature type="domain" description="Sulfatase-modifying factor enzyme-like" evidence="2">
    <location>
        <begin position="33"/>
        <end position="193"/>
    </location>
</feature>